<dbReference type="AlphaFoldDB" id="A0A2X0MNY1"/>
<organism evidence="1 2">
    <name type="scientific">Microbotryum silenes-dioicae</name>
    <dbReference type="NCBI Taxonomy" id="796604"/>
    <lineage>
        <taxon>Eukaryota</taxon>
        <taxon>Fungi</taxon>
        <taxon>Dikarya</taxon>
        <taxon>Basidiomycota</taxon>
        <taxon>Pucciniomycotina</taxon>
        <taxon>Microbotryomycetes</taxon>
        <taxon>Microbotryales</taxon>
        <taxon>Microbotryaceae</taxon>
        <taxon>Microbotryum</taxon>
    </lineage>
</organism>
<keyword evidence="2" id="KW-1185">Reference proteome</keyword>
<reference evidence="1 2" key="1">
    <citation type="submission" date="2016-11" db="EMBL/GenBank/DDBJ databases">
        <authorList>
            <person name="Jaros S."/>
            <person name="Januszkiewicz K."/>
            <person name="Wedrychowicz H."/>
        </authorList>
    </citation>
    <scope>NUCLEOTIDE SEQUENCE [LARGE SCALE GENOMIC DNA]</scope>
</reference>
<proteinExistence type="predicted"/>
<gene>
    <name evidence="1" type="primary">BQ5605_C003g02477</name>
    <name evidence="1" type="ORF">BQ5605_C003G02477</name>
</gene>
<name>A0A2X0MNY1_9BASI</name>
<dbReference type="InterPro" id="IPR029033">
    <property type="entry name" value="His_PPase_superfam"/>
</dbReference>
<accession>A0A2X0MNY1</accession>
<dbReference type="EMBL" id="FQNC01000042">
    <property type="protein sequence ID" value="SGY41157.1"/>
    <property type="molecule type" value="Genomic_DNA"/>
</dbReference>
<protein>
    <submittedName>
        <fullName evidence="1">BQ5605_C003g02477 protein</fullName>
    </submittedName>
</protein>
<evidence type="ECO:0000313" key="2">
    <source>
        <dbReference type="Proteomes" id="UP000249464"/>
    </source>
</evidence>
<dbReference type="Proteomes" id="UP000249464">
    <property type="component" value="Unassembled WGS sequence"/>
</dbReference>
<evidence type="ECO:0000313" key="1">
    <source>
        <dbReference type="EMBL" id="SGY41157.1"/>
    </source>
</evidence>
<sequence>MTLLGLFQDAALSTTPPCPMRSFVISQIVPFAGQMVSKLTSTPVHFMRLLVNDRTMDLTHSCDQDNVSEKETLCETYGFLYGIEKLAKAGTQEFAKCGFVPADLWAKPKSKGAQVVAALVTLVLKFAFSSLALHCGPDFSASLPLSYRKSMFRARVGSAILSWSSPSIADTMGGFWDTDDTNYTHSLRKRTPGATLPVPPRWRRSV</sequence>
<dbReference type="SUPFAM" id="SSF53254">
    <property type="entry name" value="Phosphoglycerate mutase-like"/>
    <property type="match status" value="1"/>
</dbReference>
<dbReference type="Gene3D" id="3.40.50.1240">
    <property type="entry name" value="Phosphoglycerate mutase-like"/>
    <property type="match status" value="1"/>
</dbReference>